<dbReference type="AlphaFoldDB" id="A0A6M2D1G0"/>
<sequence>MSLPSPHSRSQASRLEACLCKPSYLLVQAITVMHIIRERAVTYIIFKKHRQADSTARGKTSLVLSCGFERQLHRTHVTPVPAPYFFCFPSLYIECAIQESVYTTPSKPS</sequence>
<evidence type="ECO:0000313" key="1">
    <source>
        <dbReference type="EMBL" id="NOV39806.1"/>
    </source>
</evidence>
<name>A0A6M2D1G0_RHIMP</name>
<organism evidence="1">
    <name type="scientific">Rhipicephalus microplus</name>
    <name type="common">Cattle tick</name>
    <name type="synonym">Boophilus microplus</name>
    <dbReference type="NCBI Taxonomy" id="6941"/>
    <lineage>
        <taxon>Eukaryota</taxon>
        <taxon>Metazoa</taxon>
        <taxon>Ecdysozoa</taxon>
        <taxon>Arthropoda</taxon>
        <taxon>Chelicerata</taxon>
        <taxon>Arachnida</taxon>
        <taxon>Acari</taxon>
        <taxon>Parasitiformes</taxon>
        <taxon>Ixodida</taxon>
        <taxon>Ixodoidea</taxon>
        <taxon>Ixodidae</taxon>
        <taxon>Rhipicephalinae</taxon>
        <taxon>Rhipicephalus</taxon>
        <taxon>Boophilus</taxon>
    </lineage>
</organism>
<dbReference type="EMBL" id="GHWJ01007069">
    <property type="protein sequence ID" value="NOV39806.1"/>
    <property type="molecule type" value="Transcribed_RNA"/>
</dbReference>
<accession>A0A6M2D1G0</accession>
<proteinExistence type="predicted"/>
<protein>
    <submittedName>
        <fullName evidence="1">Uncharacterized protein</fullName>
    </submittedName>
</protein>
<reference evidence="1" key="1">
    <citation type="submission" date="2019-09" db="EMBL/GenBank/DDBJ databases">
        <title>Organ-specific transcriptomic study of the physiology of the cattle tick, Rhipicephalus microplus.</title>
        <authorList>
            <person name="Tirloni L."/>
            <person name="Braz G."/>
            <person name="Gandara A.C.P."/>
            <person name="Sabadin G.A."/>
            <person name="da Silva R.M."/>
            <person name="Guizzo M.G."/>
            <person name="Machado J.A."/>
            <person name="Costa E.P."/>
            <person name="Gomes H.F."/>
            <person name="Moraes J."/>
            <person name="Mota M.B.S."/>
            <person name="Mesquita R.D."/>
            <person name="Alvarenga P.H."/>
            <person name="Alves F."/>
            <person name="Seixas A."/>
            <person name="da Fonseca R.N."/>
            <person name="Fogaca A."/>
            <person name="Logullo C."/>
            <person name="Tanaka A."/>
            <person name="Daffre S."/>
            <person name="Termignoni C."/>
            <person name="Vaz I.S.Jr."/>
            <person name="Oliveira P.L."/>
            <person name="Ribeiro J.M."/>
        </authorList>
    </citation>
    <scope>NUCLEOTIDE SEQUENCE</scope>
    <source>
        <strain evidence="1">Porto Alegre</strain>
    </source>
</reference>